<dbReference type="PROSITE" id="PS01313">
    <property type="entry name" value="LIPB"/>
    <property type="match status" value="1"/>
</dbReference>
<dbReference type="WBParaSite" id="Hba_20186">
    <property type="protein sequence ID" value="Hba_20186"/>
    <property type="gene ID" value="Hba_20186"/>
</dbReference>
<dbReference type="EC" id="2.3.1.181" evidence="3"/>
<comment type="pathway">
    <text evidence="1">Protein modification; protein lipoylation via endogenous pathway; protein N(6)-(lipoyl)lysine from octanoyl-[acyl-carrier-protein]: step 1/2.</text>
</comment>
<sequence length="286" mass="32539">MLRSSFIFIARQFSSKPEKTLERKVVVCANGVIAAWHPPQQFPYEYSRPVELKQEKIHKKESPLSDIVDRKTRLLRAPANVELKNIFYTDKHEWFTRNYLIAVEHPPVYTVGIRSKLYSTEEEKRLKDTGADFHRTSRGGLITFHGPGQLVLYPIFDLRRISRKPLGVRRFVELLEQVIIDCASNDFNLLEVGRTKHTGVWVGTNRKLAALGIAVSHGVSYHGLAVNCNTDLSWFDHVVGCGIEGAVATSLSKECNMNISLEDVLPHMQSNNRKRVWMKGKAIEKG</sequence>
<evidence type="ECO:0000259" key="8">
    <source>
        <dbReference type="PROSITE" id="PS51733"/>
    </source>
</evidence>
<keyword evidence="5" id="KW-0012">Acyltransferase</keyword>
<dbReference type="GO" id="GO:0033819">
    <property type="term" value="F:lipoyl(octanoyl) transferase activity"/>
    <property type="evidence" value="ECO:0007669"/>
    <property type="project" value="UniProtKB-EC"/>
</dbReference>
<protein>
    <recommendedName>
        <fullName evidence="3">lipoyl(octanoyl) transferase</fullName>
        <ecNumber evidence="3">2.3.1.181</ecNumber>
    </recommendedName>
    <alternativeName>
        <fullName evidence="6">Lipoate-protein ligase B</fullName>
    </alternativeName>
    <alternativeName>
        <fullName evidence="7">Lipoyl/octanoyl transferase</fullName>
    </alternativeName>
</protein>
<evidence type="ECO:0000256" key="2">
    <source>
        <dbReference type="ARBA" id="ARBA00007907"/>
    </source>
</evidence>
<keyword evidence="4" id="KW-0808">Transferase</keyword>
<evidence type="ECO:0000256" key="1">
    <source>
        <dbReference type="ARBA" id="ARBA00004821"/>
    </source>
</evidence>
<evidence type="ECO:0000256" key="7">
    <source>
        <dbReference type="ARBA" id="ARBA00033331"/>
    </source>
</evidence>
<dbReference type="Proteomes" id="UP000095283">
    <property type="component" value="Unplaced"/>
</dbReference>
<feature type="domain" description="BPL/LPL catalytic" evidence="8">
    <location>
        <begin position="94"/>
        <end position="280"/>
    </location>
</feature>
<accession>A0A1I7XRN4</accession>
<dbReference type="Gene3D" id="3.30.930.10">
    <property type="entry name" value="Bira Bifunctional Protein, Domain 2"/>
    <property type="match status" value="1"/>
</dbReference>
<dbReference type="Pfam" id="PF21948">
    <property type="entry name" value="LplA-B_cat"/>
    <property type="match status" value="1"/>
</dbReference>
<dbReference type="PANTHER" id="PTHR10993">
    <property type="entry name" value="OCTANOYLTRANSFERASE"/>
    <property type="match status" value="1"/>
</dbReference>
<dbReference type="NCBIfam" id="TIGR00214">
    <property type="entry name" value="lipB"/>
    <property type="match status" value="1"/>
</dbReference>
<dbReference type="SUPFAM" id="SSF55681">
    <property type="entry name" value="Class II aaRS and biotin synthetases"/>
    <property type="match status" value="1"/>
</dbReference>
<dbReference type="PANTHER" id="PTHR10993:SF7">
    <property type="entry name" value="LIPOYLTRANSFERASE 2, MITOCHONDRIAL-RELATED"/>
    <property type="match status" value="1"/>
</dbReference>
<comment type="similarity">
    <text evidence="2">Belongs to the LipB family.</text>
</comment>
<evidence type="ECO:0000313" key="9">
    <source>
        <dbReference type="Proteomes" id="UP000095283"/>
    </source>
</evidence>
<dbReference type="PROSITE" id="PS51733">
    <property type="entry name" value="BPL_LPL_CATALYTIC"/>
    <property type="match status" value="1"/>
</dbReference>
<dbReference type="InterPro" id="IPR000544">
    <property type="entry name" value="Octanoyltransferase"/>
</dbReference>
<evidence type="ECO:0000256" key="3">
    <source>
        <dbReference type="ARBA" id="ARBA00012334"/>
    </source>
</evidence>
<organism evidence="9 10">
    <name type="scientific">Heterorhabditis bacteriophora</name>
    <name type="common">Entomopathogenic nematode worm</name>
    <dbReference type="NCBI Taxonomy" id="37862"/>
    <lineage>
        <taxon>Eukaryota</taxon>
        <taxon>Metazoa</taxon>
        <taxon>Ecdysozoa</taxon>
        <taxon>Nematoda</taxon>
        <taxon>Chromadorea</taxon>
        <taxon>Rhabditida</taxon>
        <taxon>Rhabditina</taxon>
        <taxon>Rhabditomorpha</taxon>
        <taxon>Strongyloidea</taxon>
        <taxon>Heterorhabditidae</taxon>
        <taxon>Heterorhabditis</taxon>
    </lineage>
</organism>
<dbReference type="CDD" id="cd16444">
    <property type="entry name" value="LipB"/>
    <property type="match status" value="1"/>
</dbReference>
<dbReference type="GO" id="GO:0009249">
    <property type="term" value="P:protein lipoylation"/>
    <property type="evidence" value="ECO:0007669"/>
    <property type="project" value="InterPro"/>
</dbReference>
<evidence type="ECO:0000256" key="4">
    <source>
        <dbReference type="ARBA" id="ARBA00022679"/>
    </source>
</evidence>
<dbReference type="InterPro" id="IPR004143">
    <property type="entry name" value="BPL_LPL_catalytic"/>
</dbReference>
<evidence type="ECO:0000313" key="10">
    <source>
        <dbReference type="WBParaSite" id="Hba_20186"/>
    </source>
</evidence>
<dbReference type="InterPro" id="IPR020605">
    <property type="entry name" value="Octanoyltransferase_CS"/>
</dbReference>
<dbReference type="UniPathway" id="UPA00538">
    <property type="reaction ID" value="UER00592"/>
</dbReference>
<dbReference type="AlphaFoldDB" id="A0A1I7XRN4"/>
<evidence type="ECO:0000256" key="5">
    <source>
        <dbReference type="ARBA" id="ARBA00023315"/>
    </source>
</evidence>
<dbReference type="InterPro" id="IPR045864">
    <property type="entry name" value="aa-tRNA-synth_II/BPL/LPL"/>
</dbReference>
<evidence type="ECO:0000256" key="6">
    <source>
        <dbReference type="ARBA" id="ARBA00030797"/>
    </source>
</evidence>
<proteinExistence type="inferred from homology"/>
<keyword evidence="9" id="KW-1185">Reference proteome</keyword>
<reference evidence="10" key="1">
    <citation type="submission" date="2016-11" db="UniProtKB">
        <authorList>
            <consortium name="WormBaseParasite"/>
        </authorList>
    </citation>
    <scope>IDENTIFICATION</scope>
</reference>
<name>A0A1I7XRN4_HETBA</name>